<dbReference type="OrthoDB" id="10516932at2759"/>
<evidence type="ECO:0000313" key="2">
    <source>
        <dbReference type="EMBL" id="RZC41923.1"/>
    </source>
</evidence>
<dbReference type="AlphaFoldDB" id="A0A482WBM0"/>
<dbReference type="Proteomes" id="UP000292052">
    <property type="component" value="Unassembled WGS sequence"/>
</dbReference>
<feature type="compositionally biased region" description="Pro residues" evidence="1">
    <location>
        <begin position="39"/>
        <end position="53"/>
    </location>
</feature>
<reference evidence="2 3" key="1">
    <citation type="submission" date="2017-03" db="EMBL/GenBank/DDBJ databases">
        <title>Genome of the blue death feigning beetle - Asbolus verrucosus.</title>
        <authorList>
            <person name="Rider S.D."/>
        </authorList>
    </citation>
    <scope>NUCLEOTIDE SEQUENCE [LARGE SCALE GENOMIC DNA]</scope>
    <source>
        <strain evidence="2">Butters</strain>
        <tissue evidence="2">Head and leg muscle</tissue>
    </source>
</reference>
<protein>
    <submittedName>
        <fullName evidence="2">Uncharacterized protein</fullName>
    </submittedName>
</protein>
<comment type="caution">
    <text evidence="2">The sequence shown here is derived from an EMBL/GenBank/DDBJ whole genome shotgun (WGS) entry which is preliminary data.</text>
</comment>
<evidence type="ECO:0000256" key="1">
    <source>
        <dbReference type="SAM" id="MobiDB-lite"/>
    </source>
</evidence>
<accession>A0A482WBM0</accession>
<sequence length="92" mass="10460">MGRLLLRCLTHPTLRHPLPGALRPRPYPRPCHPTIAPRFPTPTTPPGPQPPFAAVPDLTLLYTQPNMRDIGERTEFRRPRFLHSQILSKQPG</sequence>
<dbReference type="EMBL" id="QDEB01012958">
    <property type="protein sequence ID" value="RZC41923.1"/>
    <property type="molecule type" value="Genomic_DNA"/>
</dbReference>
<feature type="region of interest" description="Disordered" evidence="1">
    <location>
        <begin position="15"/>
        <end position="55"/>
    </location>
</feature>
<name>A0A482WBM0_ASBVE</name>
<gene>
    <name evidence="2" type="ORF">BDFB_003336</name>
</gene>
<organism evidence="2 3">
    <name type="scientific">Asbolus verrucosus</name>
    <name type="common">Desert ironclad beetle</name>
    <dbReference type="NCBI Taxonomy" id="1661398"/>
    <lineage>
        <taxon>Eukaryota</taxon>
        <taxon>Metazoa</taxon>
        <taxon>Ecdysozoa</taxon>
        <taxon>Arthropoda</taxon>
        <taxon>Hexapoda</taxon>
        <taxon>Insecta</taxon>
        <taxon>Pterygota</taxon>
        <taxon>Neoptera</taxon>
        <taxon>Endopterygota</taxon>
        <taxon>Coleoptera</taxon>
        <taxon>Polyphaga</taxon>
        <taxon>Cucujiformia</taxon>
        <taxon>Tenebrionidae</taxon>
        <taxon>Pimeliinae</taxon>
        <taxon>Asbolus</taxon>
    </lineage>
</organism>
<keyword evidence="3" id="KW-1185">Reference proteome</keyword>
<proteinExistence type="predicted"/>
<evidence type="ECO:0000313" key="3">
    <source>
        <dbReference type="Proteomes" id="UP000292052"/>
    </source>
</evidence>